<feature type="transmembrane region" description="Helical" evidence="1">
    <location>
        <begin position="45"/>
        <end position="68"/>
    </location>
</feature>
<gene>
    <name evidence="2" type="ORF">ACFOU2_23280</name>
</gene>
<evidence type="ECO:0000256" key="1">
    <source>
        <dbReference type="SAM" id="Phobius"/>
    </source>
</evidence>
<feature type="transmembrane region" description="Helical" evidence="1">
    <location>
        <begin position="15"/>
        <end position="39"/>
    </location>
</feature>
<dbReference type="Pfam" id="PF20136">
    <property type="entry name" value="DUF6526"/>
    <property type="match status" value="1"/>
</dbReference>
<proteinExistence type="predicted"/>
<keyword evidence="1" id="KW-0472">Membrane</keyword>
<evidence type="ECO:0000313" key="3">
    <source>
        <dbReference type="Proteomes" id="UP001595752"/>
    </source>
</evidence>
<dbReference type="InterPro" id="IPR045385">
    <property type="entry name" value="DUF6526"/>
</dbReference>
<organism evidence="2 3">
    <name type="scientific">Bacillus songklensis</name>
    <dbReference type="NCBI Taxonomy" id="1069116"/>
    <lineage>
        <taxon>Bacteria</taxon>
        <taxon>Bacillati</taxon>
        <taxon>Bacillota</taxon>
        <taxon>Bacilli</taxon>
        <taxon>Bacillales</taxon>
        <taxon>Bacillaceae</taxon>
        <taxon>Bacillus</taxon>
    </lineage>
</organism>
<keyword evidence="3" id="KW-1185">Reference proteome</keyword>
<protein>
    <submittedName>
        <fullName evidence="2">DUF6526 family protein</fullName>
    </submittedName>
</protein>
<dbReference type="RefSeq" id="WP_377918618.1">
    <property type="nucleotide sequence ID" value="NZ_JBHRZT010000072.1"/>
</dbReference>
<name>A0ABV8B8Z6_9BACI</name>
<dbReference type="EMBL" id="JBHRZT010000072">
    <property type="protein sequence ID" value="MFC3886250.1"/>
    <property type="molecule type" value="Genomic_DNA"/>
</dbReference>
<keyword evidence="1" id="KW-0812">Transmembrane</keyword>
<sequence length="144" mass="16668">MNNQNYQSHVRYHPLYHFFLAPLVLVTLITVIVNMVFSLKEGSNIFSSVIILLITIIMVIVFVLVRFYSLKAQDRAIRAEENLRHYVLTGELLDLKLNMAQVVALRFADNKEFPALSKRAAEENLKPNDIKKMIQNWGADHNRI</sequence>
<comment type="caution">
    <text evidence="2">The sequence shown here is derived from an EMBL/GenBank/DDBJ whole genome shotgun (WGS) entry which is preliminary data.</text>
</comment>
<reference evidence="3" key="1">
    <citation type="journal article" date="2019" name="Int. J. Syst. Evol. Microbiol.">
        <title>The Global Catalogue of Microorganisms (GCM) 10K type strain sequencing project: providing services to taxonomists for standard genome sequencing and annotation.</title>
        <authorList>
            <consortium name="The Broad Institute Genomics Platform"/>
            <consortium name="The Broad Institute Genome Sequencing Center for Infectious Disease"/>
            <person name="Wu L."/>
            <person name="Ma J."/>
        </authorList>
    </citation>
    <scope>NUCLEOTIDE SEQUENCE [LARGE SCALE GENOMIC DNA]</scope>
    <source>
        <strain evidence="3">CCUG 61889</strain>
    </source>
</reference>
<evidence type="ECO:0000313" key="2">
    <source>
        <dbReference type="EMBL" id="MFC3886250.1"/>
    </source>
</evidence>
<dbReference type="Proteomes" id="UP001595752">
    <property type="component" value="Unassembled WGS sequence"/>
</dbReference>
<accession>A0ABV8B8Z6</accession>
<keyword evidence="1" id="KW-1133">Transmembrane helix</keyword>